<dbReference type="SUPFAM" id="SSF64518">
    <property type="entry name" value="Phase 1 flagellin"/>
    <property type="match status" value="1"/>
</dbReference>
<comment type="subcellular location">
    <subcellularLocation>
        <location evidence="4">Secreted</location>
    </subcellularLocation>
    <subcellularLocation>
        <location evidence="4">Bacterial flagellum</location>
    </subcellularLocation>
</comment>
<reference evidence="8 9" key="1">
    <citation type="submission" date="2016-10" db="EMBL/GenBank/DDBJ databases">
        <title>Pseudoalteromonas amylolytica sp. nov., isolated from the surface seawater.</title>
        <authorList>
            <person name="Wu Y.-H."/>
            <person name="Cheng H."/>
            <person name="Jin X.-B."/>
            <person name="Wang C.-S."/>
            <person name="Xu X.-W."/>
        </authorList>
    </citation>
    <scope>NUCLEOTIDE SEQUENCE [LARGE SCALE GENOMIC DNA]</scope>
    <source>
        <strain evidence="8 9">JCM 12483</strain>
    </source>
</reference>
<keyword evidence="9" id="KW-1185">Reference proteome</keyword>
<dbReference type="Pfam" id="PF00669">
    <property type="entry name" value="Flagellin_N"/>
    <property type="match status" value="1"/>
</dbReference>
<evidence type="ECO:0000256" key="4">
    <source>
        <dbReference type="RuleBase" id="RU362073"/>
    </source>
</evidence>
<dbReference type="PANTHER" id="PTHR42792">
    <property type="entry name" value="FLAGELLIN"/>
    <property type="match status" value="1"/>
</dbReference>
<dbReference type="EMBL" id="MNAN01000035">
    <property type="protein sequence ID" value="OHU94028.1"/>
    <property type="molecule type" value="Genomic_DNA"/>
</dbReference>
<evidence type="ECO:0000259" key="7">
    <source>
        <dbReference type="Pfam" id="PF00700"/>
    </source>
</evidence>
<dbReference type="GO" id="GO:0009288">
    <property type="term" value="C:bacterial-type flagellum"/>
    <property type="evidence" value="ECO:0007669"/>
    <property type="project" value="UniProtKB-SubCell"/>
</dbReference>
<dbReference type="PANTHER" id="PTHR42792:SF2">
    <property type="entry name" value="FLAGELLIN"/>
    <property type="match status" value="1"/>
</dbReference>
<comment type="caution">
    <text evidence="8">The sequence shown here is derived from an EMBL/GenBank/DDBJ whole genome shotgun (WGS) entry which is preliminary data.</text>
</comment>
<protein>
    <recommendedName>
        <fullName evidence="4">Flagellin</fullName>
    </recommendedName>
</protein>
<proteinExistence type="inferred from homology"/>
<dbReference type="GO" id="GO:0005198">
    <property type="term" value="F:structural molecule activity"/>
    <property type="evidence" value="ECO:0007669"/>
    <property type="project" value="UniProtKB-UniRule"/>
</dbReference>
<evidence type="ECO:0000256" key="5">
    <source>
        <dbReference type="SAM" id="MobiDB-lite"/>
    </source>
</evidence>
<name>A0A1S1N3P5_9GAMM</name>
<dbReference type="OrthoDB" id="9796789at2"/>
<evidence type="ECO:0000259" key="6">
    <source>
        <dbReference type="Pfam" id="PF00669"/>
    </source>
</evidence>
<evidence type="ECO:0000256" key="2">
    <source>
        <dbReference type="ARBA" id="ARBA00022525"/>
    </source>
</evidence>
<feature type="compositionally biased region" description="Pro residues" evidence="5">
    <location>
        <begin position="324"/>
        <end position="336"/>
    </location>
</feature>
<keyword evidence="3 4" id="KW-0975">Bacterial flagellum</keyword>
<evidence type="ECO:0000256" key="1">
    <source>
        <dbReference type="ARBA" id="ARBA00005709"/>
    </source>
</evidence>
<evidence type="ECO:0000256" key="3">
    <source>
        <dbReference type="ARBA" id="ARBA00023143"/>
    </source>
</evidence>
<dbReference type="InterPro" id="IPR001029">
    <property type="entry name" value="Flagellin_N"/>
</dbReference>
<keyword evidence="2 4" id="KW-0964">Secreted</keyword>
<organism evidence="8 9">
    <name type="scientific">Pseudoalteromonas byunsanensis</name>
    <dbReference type="NCBI Taxonomy" id="327939"/>
    <lineage>
        <taxon>Bacteria</taxon>
        <taxon>Pseudomonadati</taxon>
        <taxon>Pseudomonadota</taxon>
        <taxon>Gammaproteobacteria</taxon>
        <taxon>Alteromonadales</taxon>
        <taxon>Pseudoalteromonadaceae</taxon>
        <taxon>Pseudoalteromonas</taxon>
    </lineage>
</organism>
<dbReference type="PRINTS" id="PR00207">
    <property type="entry name" value="FLAGELLIN"/>
</dbReference>
<feature type="region of interest" description="Disordered" evidence="5">
    <location>
        <begin position="321"/>
        <end position="346"/>
    </location>
</feature>
<dbReference type="AlphaFoldDB" id="A0A1S1N3P5"/>
<dbReference type="Proteomes" id="UP000180253">
    <property type="component" value="Unassembled WGS sequence"/>
</dbReference>
<dbReference type="RefSeq" id="WP_070993320.1">
    <property type="nucleotide sequence ID" value="NZ_CBCSHD010000004.1"/>
</dbReference>
<gene>
    <name evidence="8" type="ORF">BIW53_17565</name>
</gene>
<comment type="function">
    <text evidence="4">Flagellin is the subunit protein which polymerizes to form the filaments of bacterial flagella.</text>
</comment>
<dbReference type="InterPro" id="IPR046358">
    <property type="entry name" value="Flagellin_C"/>
</dbReference>
<dbReference type="Pfam" id="PF00700">
    <property type="entry name" value="Flagellin_C"/>
    <property type="match status" value="1"/>
</dbReference>
<dbReference type="InterPro" id="IPR001492">
    <property type="entry name" value="Flagellin"/>
</dbReference>
<dbReference type="Gene3D" id="1.20.1330.10">
    <property type="entry name" value="f41 fragment of flagellin, N-terminal domain"/>
    <property type="match status" value="1"/>
</dbReference>
<dbReference type="GO" id="GO:0005576">
    <property type="term" value="C:extracellular region"/>
    <property type="evidence" value="ECO:0007669"/>
    <property type="project" value="UniProtKB-SubCell"/>
</dbReference>
<accession>A0A1S1N3P5</accession>
<dbReference type="STRING" id="327939.BIW53_17565"/>
<sequence>MLSINGFLSRHQFAANKLTDEQRGLSQALSSGKRINSAKDDAAGLQLSNRLQTQLKVKEQVQKNINDGISYGQVADSALGGVSEHLQRIRTLLLQAANESYSDADRASLDQEIKANIQAIDQLAEQTEVFGKKPLLSVKEPPPVVLPPEPPPPPPPPPPIENVDTLDRVLTNGVTATDRSSGYISFGLIPEGSKNVRIYLYDHGANDDIAIFSANGEHLVGSDLSAVQNVVERNLFTPANGYTGDESYDNSLLFDGGRFNLPARNSRVIRDMQFTYSGDGNIAQNNRYEELHFDVVTEHLLLSVIGNGRFDITASWDEIAELPQPEPPPEPEPPTEPVVAPSVSRETDGPMVVTVKDLAVGENGYVIFDDIEASAHSLGLEDFVVASSGDAQGFIETIDKAIATVGQFRADIGSKINALAHVHRNQINQHEYLSSAHQRITDADYAADISRKVKSDTLQQAQLTLATQANKSFSQSMMSIINLLA</sequence>
<comment type="similarity">
    <text evidence="1 4">Belongs to the bacterial flagellin family.</text>
</comment>
<evidence type="ECO:0000313" key="8">
    <source>
        <dbReference type="EMBL" id="OHU94028.1"/>
    </source>
</evidence>
<feature type="region of interest" description="Disordered" evidence="5">
    <location>
        <begin position="140"/>
        <end position="160"/>
    </location>
</feature>
<feature type="domain" description="Flagellin C-terminal" evidence="7">
    <location>
        <begin position="395"/>
        <end position="478"/>
    </location>
</feature>
<evidence type="ECO:0000313" key="9">
    <source>
        <dbReference type="Proteomes" id="UP000180253"/>
    </source>
</evidence>
<feature type="domain" description="Flagellin N-terminal" evidence="6">
    <location>
        <begin position="20"/>
        <end position="133"/>
    </location>
</feature>